<evidence type="ECO:0008006" key="3">
    <source>
        <dbReference type="Google" id="ProtNLM"/>
    </source>
</evidence>
<organism evidence="1 2">
    <name type="scientific">Adhaeribacter swui</name>
    <dbReference type="NCBI Taxonomy" id="2086471"/>
    <lineage>
        <taxon>Bacteria</taxon>
        <taxon>Pseudomonadati</taxon>
        <taxon>Bacteroidota</taxon>
        <taxon>Cytophagia</taxon>
        <taxon>Cytophagales</taxon>
        <taxon>Hymenobacteraceae</taxon>
        <taxon>Adhaeribacter</taxon>
    </lineage>
</organism>
<evidence type="ECO:0000313" key="1">
    <source>
        <dbReference type="EMBL" id="QNF35870.1"/>
    </source>
</evidence>
<reference evidence="1 2" key="1">
    <citation type="journal article" date="2018" name="Int. J. Syst. Evol. Microbiol.">
        <title>Adhaeribacter swui sp. nov., isolated from wet mud.</title>
        <authorList>
            <person name="Kim D.U."/>
            <person name="Kim K.W."/>
            <person name="Kang M.S."/>
            <person name="Kim J.Y."/>
            <person name="Jang J.H."/>
            <person name="Kim M.K."/>
        </authorList>
    </citation>
    <scope>NUCLEOTIDE SEQUENCE [LARGE SCALE GENOMIC DNA]</scope>
    <source>
        <strain evidence="1 2">KCTC 52873</strain>
    </source>
</reference>
<dbReference type="Proteomes" id="UP000515237">
    <property type="component" value="Chromosome"/>
</dbReference>
<keyword evidence="2" id="KW-1185">Reference proteome</keyword>
<dbReference type="EMBL" id="CP055156">
    <property type="protein sequence ID" value="QNF35870.1"/>
    <property type="molecule type" value="Genomic_DNA"/>
</dbReference>
<proteinExistence type="predicted"/>
<evidence type="ECO:0000313" key="2">
    <source>
        <dbReference type="Proteomes" id="UP000515237"/>
    </source>
</evidence>
<gene>
    <name evidence="1" type="ORF">HUW51_16845</name>
</gene>
<name>A0A7G7GFD6_9BACT</name>
<protein>
    <recommendedName>
        <fullName evidence="3">Type 1 periplasmic binding fold superfamily protein</fullName>
    </recommendedName>
</protein>
<dbReference type="KEGG" id="aswu:HUW51_16845"/>
<sequence>MLMSCDKDDDDADAPVNESELITTVTLTMREVGTANTVTATFRDPDGEGGNAPTQFDEIVLKPNTVYNTTITLLDESKTPPADITEEIEEEEEDHQFFFTPTAGLNVSVAYDDGDDNNLPVGLETKITTGAPSTGSLKVTLKHQVGTKNNNIATGETDVELNFITKVQ</sequence>
<accession>A0A7G7GFD6</accession>
<dbReference type="AlphaFoldDB" id="A0A7G7GFD6"/>